<dbReference type="AlphaFoldDB" id="A0A165KLI5"/>
<accession>A0A165KLI5</accession>
<dbReference type="InParanoid" id="A0A165KLI5"/>
<sequence length="171" mass="18934">MLSSVHRPRSSTLPSISTPDAFSLQIYAGTIRNTLPSTIFFTGLCKELGTRILEPRYVLPFARSGLLSFCLRLSSHPIPYLPDPASSAVGRVTRFFGSVPLPTCTSFRPFLSLRCSSTFPPSLSCVFHSADRKSLARAAPFTSVYLTRVLPRYFRGHSHSHTRTRTQPPSS</sequence>
<organism evidence="1 2">
    <name type="scientific">Exidia glandulosa HHB12029</name>
    <dbReference type="NCBI Taxonomy" id="1314781"/>
    <lineage>
        <taxon>Eukaryota</taxon>
        <taxon>Fungi</taxon>
        <taxon>Dikarya</taxon>
        <taxon>Basidiomycota</taxon>
        <taxon>Agaricomycotina</taxon>
        <taxon>Agaricomycetes</taxon>
        <taxon>Auriculariales</taxon>
        <taxon>Exidiaceae</taxon>
        <taxon>Exidia</taxon>
    </lineage>
</organism>
<reference evidence="1 2" key="1">
    <citation type="journal article" date="2016" name="Mol. Biol. Evol.">
        <title>Comparative Genomics of Early-Diverging Mushroom-Forming Fungi Provides Insights into the Origins of Lignocellulose Decay Capabilities.</title>
        <authorList>
            <person name="Nagy L.G."/>
            <person name="Riley R."/>
            <person name="Tritt A."/>
            <person name="Adam C."/>
            <person name="Daum C."/>
            <person name="Floudas D."/>
            <person name="Sun H."/>
            <person name="Yadav J.S."/>
            <person name="Pangilinan J."/>
            <person name="Larsson K.H."/>
            <person name="Matsuura K."/>
            <person name="Barry K."/>
            <person name="Labutti K."/>
            <person name="Kuo R."/>
            <person name="Ohm R.A."/>
            <person name="Bhattacharya S.S."/>
            <person name="Shirouzu T."/>
            <person name="Yoshinaga Y."/>
            <person name="Martin F.M."/>
            <person name="Grigoriev I.V."/>
            <person name="Hibbett D.S."/>
        </authorList>
    </citation>
    <scope>NUCLEOTIDE SEQUENCE [LARGE SCALE GENOMIC DNA]</scope>
    <source>
        <strain evidence="1 2">HHB12029</strain>
    </source>
</reference>
<name>A0A165KLI5_EXIGL</name>
<keyword evidence="2" id="KW-1185">Reference proteome</keyword>
<protein>
    <submittedName>
        <fullName evidence="1">Uncharacterized protein</fullName>
    </submittedName>
</protein>
<dbReference type="EMBL" id="KV425941">
    <property type="protein sequence ID" value="KZV96531.1"/>
    <property type="molecule type" value="Genomic_DNA"/>
</dbReference>
<evidence type="ECO:0000313" key="2">
    <source>
        <dbReference type="Proteomes" id="UP000077266"/>
    </source>
</evidence>
<dbReference type="Proteomes" id="UP000077266">
    <property type="component" value="Unassembled WGS sequence"/>
</dbReference>
<evidence type="ECO:0000313" key="1">
    <source>
        <dbReference type="EMBL" id="KZV96531.1"/>
    </source>
</evidence>
<gene>
    <name evidence="1" type="ORF">EXIGLDRAFT_420362</name>
</gene>
<proteinExistence type="predicted"/>